<keyword evidence="1" id="KW-0285">Flavoprotein</keyword>
<proteinExistence type="predicted"/>
<evidence type="ECO:0000256" key="4">
    <source>
        <dbReference type="ARBA" id="ARBA00023033"/>
    </source>
</evidence>
<dbReference type="PATRIC" id="fig|1227456.3.peg.1265"/>
<keyword evidence="2" id="KW-0288">FMN</keyword>
<evidence type="ECO:0000256" key="2">
    <source>
        <dbReference type="ARBA" id="ARBA00022643"/>
    </source>
</evidence>
<name>M0N959_9EURY</name>
<dbReference type="Gene3D" id="3.20.20.30">
    <property type="entry name" value="Luciferase-like domain"/>
    <property type="match status" value="1"/>
</dbReference>
<dbReference type="STRING" id="1227456.C450_06295"/>
<evidence type="ECO:0000313" key="7">
    <source>
        <dbReference type="Proteomes" id="UP000011625"/>
    </source>
</evidence>
<accession>M0N959</accession>
<reference evidence="6 7" key="1">
    <citation type="journal article" date="2014" name="PLoS Genet.">
        <title>Phylogenetically driven sequencing of extremely halophilic archaea reveals strategies for static and dynamic osmo-response.</title>
        <authorList>
            <person name="Becker E.A."/>
            <person name="Seitzer P.M."/>
            <person name="Tritt A."/>
            <person name="Larsen D."/>
            <person name="Krusor M."/>
            <person name="Yao A.I."/>
            <person name="Wu D."/>
            <person name="Madern D."/>
            <person name="Eisen J.A."/>
            <person name="Darling A.E."/>
            <person name="Facciotti M.T."/>
        </authorList>
    </citation>
    <scope>NUCLEOTIDE SEQUENCE [LARGE SCALE GENOMIC DNA]</scope>
    <source>
        <strain evidence="6 7">DSM 8989</strain>
    </source>
</reference>
<keyword evidence="3" id="KW-0560">Oxidoreductase</keyword>
<dbReference type="InterPro" id="IPR036661">
    <property type="entry name" value="Luciferase-like_sf"/>
</dbReference>
<dbReference type="InterPro" id="IPR011251">
    <property type="entry name" value="Luciferase-like_dom"/>
</dbReference>
<dbReference type="InterPro" id="IPR050172">
    <property type="entry name" value="SsuD_RutA_monooxygenase"/>
</dbReference>
<evidence type="ECO:0000313" key="6">
    <source>
        <dbReference type="EMBL" id="EMA54416.1"/>
    </source>
</evidence>
<evidence type="ECO:0000256" key="1">
    <source>
        <dbReference type="ARBA" id="ARBA00022630"/>
    </source>
</evidence>
<dbReference type="PANTHER" id="PTHR42847:SF4">
    <property type="entry name" value="ALKANESULFONATE MONOOXYGENASE-RELATED"/>
    <property type="match status" value="1"/>
</dbReference>
<evidence type="ECO:0000259" key="5">
    <source>
        <dbReference type="Pfam" id="PF00296"/>
    </source>
</evidence>
<keyword evidence="7" id="KW-1185">Reference proteome</keyword>
<comment type="caution">
    <text evidence="6">The sequence shown here is derived from an EMBL/GenBank/DDBJ whole genome shotgun (WGS) entry which is preliminary data.</text>
</comment>
<gene>
    <name evidence="6" type="ORF">C450_06295</name>
</gene>
<sequence>MQLSIGLPSFASESHAVPPDRFRRYARLADEYEFAGAYLIEHLCENPNYATSQHDPLTTLSVVAGETDTIPVGTSILVLPLRNPVLVAKRAATLQYLSGQRLTLGFGAGYVEAEFDAAGVPLEERSARYLEGIELIRRLFEEDRVTFDGDFYDVEDFHLNRTSASPREFWPGAAASTRTTDDASSGR</sequence>
<dbReference type="Pfam" id="PF00296">
    <property type="entry name" value="Bac_luciferase"/>
    <property type="match status" value="1"/>
</dbReference>
<dbReference type="GO" id="GO:0008726">
    <property type="term" value="F:alkanesulfonate monooxygenase activity"/>
    <property type="evidence" value="ECO:0007669"/>
    <property type="project" value="TreeGrafter"/>
</dbReference>
<dbReference type="EMBL" id="AOME01000028">
    <property type="protein sequence ID" value="EMA54416.1"/>
    <property type="molecule type" value="Genomic_DNA"/>
</dbReference>
<feature type="domain" description="Luciferase-like" evidence="5">
    <location>
        <begin position="14"/>
        <end position="163"/>
    </location>
</feature>
<evidence type="ECO:0000256" key="3">
    <source>
        <dbReference type="ARBA" id="ARBA00023002"/>
    </source>
</evidence>
<dbReference type="GO" id="GO:0046306">
    <property type="term" value="P:alkanesulfonate catabolic process"/>
    <property type="evidence" value="ECO:0007669"/>
    <property type="project" value="TreeGrafter"/>
</dbReference>
<organism evidence="6 7">
    <name type="scientific">Halococcus salifodinae DSM 8989</name>
    <dbReference type="NCBI Taxonomy" id="1227456"/>
    <lineage>
        <taxon>Archaea</taxon>
        <taxon>Methanobacteriati</taxon>
        <taxon>Methanobacteriota</taxon>
        <taxon>Stenosarchaea group</taxon>
        <taxon>Halobacteria</taxon>
        <taxon>Halobacteriales</taxon>
        <taxon>Halococcaceae</taxon>
        <taxon>Halococcus</taxon>
    </lineage>
</organism>
<dbReference type="AlphaFoldDB" id="M0N959"/>
<keyword evidence="4" id="KW-0503">Monooxygenase</keyword>
<dbReference type="SUPFAM" id="SSF51679">
    <property type="entry name" value="Bacterial luciferase-like"/>
    <property type="match status" value="1"/>
</dbReference>
<dbReference type="Proteomes" id="UP000011625">
    <property type="component" value="Unassembled WGS sequence"/>
</dbReference>
<dbReference type="OrthoDB" id="7684at2157"/>
<protein>
    <submittedName>
        <fullName evidence="6">Coenzyme F420-dependent N5 N10-methylene tetrahydromethanopterin reductase</fullName>
    </submittedName>
</protein>
<dbReference type="PANTHER" id="PTHR42847">
    <property type="entry name" value="ALKANESULFONATE MONOOXYGENASE"/>
    <property type="match status" value="1"/>
</dbReference>
<dbReference type="RefSeq" id="WP_005041397.1">
    <property type="nucleotide sequence ID" value="NZ_AOME01000028.1"/>
</dbReference>